<name>A0ABS6G7G1_9FIRM</name>
<protein>
    <submittedName>
        <fullName evidence="2">ABC transporter substrate-binding protein</fullName>
    </submittedName>
</protein>
<keyword evidence="1" id="KW-0472">Membrane</keyword>
<proteinExistence type="predicted"/>
<dbReference type="InterPro" id="IPR007487">
    <property type="entry name" value="ABC_transpt-TYRBP-like"/>
</dbReference>
<reference evidence="2 3" key="1">
    <citation type="submission" date="2021-06" db="EMBL/GenBank/DDBJ databases">
        <authorList>
            <person name="Sun Q."/>
            <person name="Li D."/>
        </authorList>
    </citation>
    <scope>NUCLEOTIDE SEQUENCE [LARGE SCALE GENOMIC DNA]</scope>
    <source>
        <strain evidence="2 3">MSJ-5</strain>
    </source>
</reference>
<gene>
    <name evidence="2" type="ORF">KQI88_16715</name>
</gene>
<dbReference type="PANTHER" id="PTHR35271">
    <property type="entry name" value="ABC TRANSPORTER, SUBSTRATE-BINDING LIPOPROTEIN-RELATED"/>
    <property type="match status" value="1"/>
</dbReference>
<keyword evidence="1" id="KW-0812">Transmembrane</keyword>
<accession>A0ABS6G7G1</accession>
<dbReference type="PANTHER" id="PTHR35271:SF1">
    <property type="entry name" value="ABC TRANSPORTER, SUBSTRATE-BINDING LIPOPROTEIN"/>
    <property type="match status" value="1"/>
</dbReference>
<feature type="transmembrane region" description="Helical" evidence="1">
    <location>
        <begin position="5"/>
        <end position="23"/>
    </location>
</feature>
<comment type="caution">
    <text evidence="2">The sequence shown here is derived from an EMBL/GenBank/DDBJ whole genome shotgun (WGS) entry which is preliminary data.</text>
</comment>
<organism evidence="2 3">
    <name type="scientific">Alkaliphilus flagellatus</name>
    <dbReference type="NCBI Taxonomy" id="2841507"/>
    <lineage>
        <taxon>Bacteria</taxon>
        <taxon>Bacillati</taxon>
        <taxon>Bacillota</taxon>
        <taxon>Clostridia</taxon>
        <taxon>Peptostreptococcales</taxon>
        <taxon>Natronincolaceae</taxon>
        <taxon>Alkaliphilus</taxon>
    </lineage>
</organism>
<keyword evidence="3" id="KW-1185">Reference proteome</keyword>
<evidence type="ECO:0000313" key="3">
    <source>
        <dbReference type="Proteomes" id="UP000779508"/>
    </source>
</evidence>
<evidence type="ECO:0000313" key="2">
    <source>
        <dbReference type="EMBL" id="MBU5678056.1"/>
    </source>
</evidence>
<evidence type="ECO:0000256" key="1">
    <source>
        <dbReference type="SAM" id="Phobius"/>
    </source>
</evidence>
<dbReference type="Pfam" id="PF04392">
    <property type="entry name" value="ABC_sub_bind"/>
    <property type="match status" value="1"/>
</dbReference>
<dbReference type="EMBL" id="JAHLQK010000007">
    <property type="protein sequence ID" value="MBU5678056.1"/>
    <property type="molecule type" value="Genomic_DNA"/>
</dbReference>
<dbReference type="RefSeq" id="WP_216419319.1">
    <property type="nucleotide sequence ID" value="NZ_JAHLQK010000007.1"/>
</dbReference>
<dbReference type="Proteomes" id="UP000779508">
    <property type="component" value="Unassembled WGS sequence"/>
</dbReference>
<keyword evidence="1" id="KW-1133">Transmembrane helix</keyword>
<sequence>MKKRIIFVSLFIICIAILIFYYSTYIQINAEEKEHKVYKIGVLTVTDERLVKVEGMYEGLKQYGFSEDNVDIIIKNASGDVEILDQLAQELVDVGVDTIVTTGTSETAAAKKATMNKEINKEIPVAFIGVGCTVELGFVEGNISTACNITGVDSHYVQLSGKRLEFLKRLVPDTEKVLVLYNPETTPFGPSSEFLYDAAEKLSIQLHIVPVTNQKEVVEVLNEKSDYVDGVMLMCSLLFESMLDSIVEITLENQVPVMGITDRQVEKGVLAFYGSTSQNEGVQAARIVANMLKGQDPRIIPIESPERLELYINVDTARQLGVDIETTKMPFVDHFVHNSER</sequence>
<dbReference type="CDD" id="cd06325">
    <property type="entry name" value="PBP1_ABC_unchar_transporter"/>
    <property type="match status" value="1"/>
</dbReference>